<dbReference type="RefSeq" id="WP_053200766.1">
    <property type="nucleotide sequence ID" value="NZ_CP011409.1"/>
</dbReference>
<feature type="chain" id="PRO_5045784121" evidence="2">
    <location>
        <begin position="24"/>
        <end position="125"/>
    </location>
</feature>
<reference evidence="4" key="1">
    <citation type="journal article" date="2015" name="Genome Announc.">
        <title>Complete Genome Sequence of Herbaspirillum hiltneri N3 (DSM 17495), Isolated from Surface-Sterilized Wheat Roots.</title>
        <authorList>
            <person name="Guizelini D."/>
            <person name="Saizaki P.M."/>
            <person name="Coimbra N.A."/>
            <person name="Weiss V.A."/>
            <person name="Faoro H."/>
            <person name="Sfeir M.Z."/>
            <person name="Baura V.A."/>
            <person name="Monteiro R.A."/>
            <person name="Chubatsu L.S."/>
            <person name="Souza E.M."/>
            <person name="Cruz L.M."/>
            <person name="Pedrosa F.O."/>
            <person name="Raittz R.T."/>
            <person name="Marchaukoski J.N."/>
            <person name="Steffens M.B."/>
        </authorList>
    </citation>
    <scope>NUCLEOTIDE SEQUENCE [LARGE SCALE GENOMIC DNA]</scope>
    <source>
        <strain evidence="4">N3</strain>
    </source>
</reference>
<evidence type="ECO:0000256" key="2">
    <source>
        <dbReference type="SAM" id="SignalP"/>
    </source>
</evidence>
<feature type="compositionally biased region" description="Basic and acidic residues" evidence="1">
    <location>
        <begin position="80"/>
        <end position="92"/>
    </location>
</feature>
<sequence length="125" mass="12982">MKKIIAACILTSAALGAHGLASAADAVKSQYKADVAAADADYKTAKAKCKPLKGNEQDVCQKEAKAAHETAVADAKAKRKSTDAKKDAKETSNDANYSAAKEKCDAMSGAAKDKCQADAKVKYAK</sequence>
<feature type="region of interest" description="Disordered" evidence="1">
    <location>
        <begin position="71"/>
        <end position="99"/>
    </location>
</feature>
<evidence type="ECO:0000313" key="3">
    <source>
        <dbReference type="EMBL" id="AKZ64850.1"/>
    </source>
</evidence>
<keyword evidence="2" id="KW-0732">Signal</keyword>
<proteinExistence type="predicted"/>
<dbReference type="EMBL" id="CP011409">
    <property type="protein sequence ID" value="AKZ64850.1"/>
    <property type="molecule type" value="Genomic_DNA"/>
</dbReference>
<accession>A0ABM5V5B7</accession>
<protein>
    <submittedName>
        <fullName evidence="3">TolA multi-domain protein</fullName>
    </submittedName>
</protein>
<gene>
    <name evidence="3" type="ORF">F506_21300</name>
</gene>
<organism evidence="3 4">
    <name type="scientific">Herbaspirillum hiltneri N3</name>
    <dbReference type="NCBI Taxonomy" id="1262470"/>
    <lineage>
        <taxon>Bacteria</taxon>
        <taxon>Pseudomonadati</taxon>
        <taxon>Pseudomonadota</taxon>
        <taxon>Betaproteobacteria</taxon>
        <taxon>Burkholderiales</taxon>
        <taxon>Oxalobacteraceae</taxon>
        <taxon>Herbaspirillum</taxon>
    </lineage>
</organism>
<keyword evidence="4" id="KW-1185">Reference proteome</keyword>
<feature type="signal peptide" evidence="2">
    <location>
        <begin position="1"/>
        <end position="23"/>
    </location>
</feature>
<evidence type="ECO:0000313" key="4">
    <source>
        <dbReference type="Proteomes" id="UP000063429"/>
    </source>
</evidence>
<name>A0ABM5V5B7_9BURK</name>
<evidence type="ECO:0000256" key="1">
    <source>
        <dbReference type="SAM" id="MobiDB-lite"/>
    </source>
</evidence>
<dbReference type="Proteomes" id="UP000063429">
    <property type="component" value="Chromosome"/>
</dbReference>